<reference evidence="7 8" key="1">
    <citation type="submission" date="2024-10" db="EMBL/GenBank/DDBJ databases">
        <title>The Natural Products Discovery Center: Release of the First 8490 Sequenced Strains for Exploring Actinobacteria Biosynthetic Diversity.</title>
        <authorList>
            <person name="Kalkreuter E."/>
            <person name="Kautsar S.A."/>
            <person name="Yang D."/>
            <person name="Bader C.D."/>
            <person name="Teijaro C.N."/>
            <person name="Fluegel L."/>
            <person name="Davis C.M."/>
            <person name="Simpson J.R."/>
            <person name="Lauterbach L."/>
            <person name="Steele A.D."/>
            <person name="Gui C."/>
            <person name="Meng S."/>
            <person name="Li G."/>
            <person name="Viehrig K."/>
            <person name="Ye F."/>
            <person name="Su P."/>
            <person name="Kiefer A.F."/>
            <person name="Nichols A."/>
            <person name="Cepeda A.J."/>
            <person name="Yan W."/>
            <person name="Fan B."/>
            <person name="Jiang Y."/>
            <person name="Adhikari A."/>
            <person name="Zheng C.-J."/>
            <person name="Schuster L."/>
            <person name="Cowan T.M."/>
            <person name="Smanski M.J."/>
            <person name="Chevrette M.G."/>
            <person name="De Carvalho L.P.S."/>
            <person name="Shen B."/>
        </authorList>
    </citation>
    <scope>NUCLEOTIDE SEQUENCE [LARGE SCALE GENOMIC DNA]</scope>
    <source>
        <strain evidence="7 8">NPDC050545</strain>
    </source>
</reference>
<evidence type="ECO:0000256" key="1">
    <source>
        <dbReference type="ARBA" id="ARBA00001933"/>
    </source>
</evidence>
<evidence type="ECO:0000313" key="8">
    <source>
        <dbReference type="Proteomes" id="UP001612741"/>
    </source>
</evidence>
<dbReference type="InterPro" id="IPR015421">
    <property type="entry name" value="PyrdxlP-dep_Trfase_major"/>
</dbReference>
<dbReference type="Proteomes" id="UP001612741">
    <property type="component" value="Unassembled WGS sequence"/>
</dbReference>
<gene>
    <name evidence="7" type="ORF">ACIBG2_41805</name>
</gene>
<dbReference type="GO" id="GO:0008483">
    <property type="term" value="F:transaminase activity"/>
    <property type="evidence" value="ECO:0007669"/>
    <property type="project" value="UniProtKB-KW"/>
</dbReference>
<comment type="similarity">
    <text evidence="2">Belongs to the class-I pyridoxal-phosphate-dependent aminotransferase family.</text>
</comment>
<protein>
    <submittedName>
        <fullName evidence="7">Pyridoxal phosphate-dependent aminotransferase</fullName>
    </submittedName>
</protein>
<dbReference type="Gene3D" id="3.40.640.10">
    <property type="entry name" value="Type I PLP-dependent aspartate aminotransferase-like (Major domain)"/>
    <property type="match status" value="1"/>
</dbReference>
<evidence type="ECO:0000256" key="2">
    <source>
        <dbReference type="ARBA" id="ARBA00007441"/>
    </source>
</evidence>
<keyword evidence="5" id="KW-0663">Pyridoxal phosphate</keyword>
<dbReference type="Pfam" id="PF00155">
    <property type="entry name" value="Aminotran_1_2"/>
    <property type="match status" value="1"/>
</dbReference>
<evidence type="ECO:0000259" key="6">
    <source>
        <dbReference type="Pfam" id="PF00155"/>
    </source>
</evidence>
<keyword evidence="8" id="KW-1185">Reference proteome</keyword>
<evidence type="ECO:0000313" key="7">
    <source>
        <dbReference type="EMBL" id="MFI6503980.1"/>
    </source>
</evidence>
<keyword evidence="4" id="KW-0808">Transferase</keyword>
<sequence length="381" mass="40718">MSSCHDTKTTCVGVMDDAHALERAGHDVIHMEKGEPDFASPEVVVEAAVEALRAGKTFYTDSSGLPELRAAISEHLQVSDGVDVPPSRILINSGSSPALLSVFLATCGPGDEVVLPDPAYPSYRRLIELAGAKPVFVPTREHGFRFTAELAAPHVRAATRAVLINFPSNPVGATATAGQLRAFAELGPPVISDEVYRGLSYTGAPDPGILQVRPDAIMLNSFSKAFTMTGWRLGFTVVPEALLARMKTIQQDGFVCANAFVQWAAIAAVRNADKIVSGPRAEFARRRDTLLAGLTELGFAVPHPPSGAFYVFARLPDGHHDAYAFAAGLLRTAHVAITPGPEFGAEGAGFVRFSYSTPAERIGEGLRRIRAFLTQPDSSRR</sequence>
<comment type="caution">
    <text evidence="7">The sequence shown here is derived from an EMBL/GenBank/DDBJ whole genome shotgun (WGS) entry which is preliminary data.</text>
</comment>
<dbReference type="RefSeq" id="WP_397089740.1">
    <property type="nucleotide sequence ID" value="NZ_JBITGY010000013.1"/>
</dbReference>
<accession>A0ABW7Z723</accession>
<keyword evidence="3 7" id="KW-0032">Aminotransferase</keyword>
<dbReference type="PANTHER" id="PTHR46383">
    <property type="entry name" value="ASPARTATE AMINOTRANSFERASE"/>
    <property type="match status" value="1"/>
</dbReference>
<proteinExistence type="inferred from homology"/>
<dbReference type="InterPro" id="IPR004839">
    <property type="entry name" value="Aminotransferase_I/II_large"/>
</dbReference>
<dbReference type="InterPro" id="IPR050596">
    <property type="entry name" value="AspAT/PAT-like"/>
</dbReference>
<evidence type="ECO:0000256" key="3">
    <source>
        <dbReference type="ARBA" id="ARBA00022576"/>
    </source>
</evidence>
<dbReference type="PANTHER" id="PTHR46383:SF2">
    <property type="entry name" value="AMINOTRANSFERASE"/>
    <property type="match status" value="1"/>
</dbReference>
<feature type="domain" description="Aminotransferase class I/classII large" evidence="6">
    <location>
        <begin position="27"/>
        <end position="369"/>
    </location>
</feature>
<evidence type="ECO:0000256" key="5">
    <source>
        <dbReference type="ARBA" id="ARBA00022898"/>
    </source>
</evidence>
<evidence type="ECO:0000256" key="4">
    <source>
        <dbReference type="ARBA" id="ARBA00022679"/>
    </source>
</evidence>
<dbReference type="InterPro" id="IPR015424">
    <property type="entry name" value="PyrdxlP-dep_Trfase"/>
</dbReference>
<dbReference type="CDD" id="cd00609">
    <property type="entry name" value="AAT_like"/>
    <property type="match status" value="1"/>
</dbReference>
<dbReference type="EMBL" id="JBITGY010000013">
    <property type="protein sequence ID" value="MFI6503980.1"/>
    <property type="molecule type" value="Genomic_DNA"/>
</dbReference>
<name>A0ABW7Z723_9ACTN</name>
<organism evidence="7 8">
    <name type="scientific">Nonomuraea typhae</name>
    <dbReference type="NCBI Taxonomy" id="2603600"/>
    <lineage>
        <taxon>Bacteria</taxon>
        <taxon>Bacillati</taxon>
        <taxon>Actinomycetota</taxon>
        <taxon>Actinomycetes</taxon>
        <taxon>Streptosporangiales</taxon>
        <taxon>Streptosporangiaceae</taxon>
        <taxon>Nonomuraea</taxon>
    </lineage>
</organism>
<comment type="cofactor">
    <cofactor evidence="1">
        <name>pyridoxal 5'-phosphate</name>
        <dbReference type="ChEBI" id="CHEBI:597326"/>
    </cofactor>
</comment>
<dbReference type="SUPFAM" id="SSF53383">
    <property type="entry name" value="PLP-dependent transferases"/>
    <property type="match status" value="1"/>
</dbReference>